<dbReference type="AlphaFoldDB" id="A0A0A8Z5B4"/>
<proteinExistence type="predicted"/>
<reference evidence="1" key="2">
    <citation type="journal article" date="2015" name="Data Brief">
        <title>Shoot transcriptome of the giant reed, Arundo donax.</title>
        <authorList>
            <person name="Barrero R.A."/>
            <person name="Guerrero F.D."/>
            <person name="Moolhuijzen P."/>
            <person name="Goolsby J.A."/>
            <person name="Tidwell J."/>
            <person name="Bellgard S.E."/>
            <person name="Bellgard M.I."/>
        </authorList>
    </citation>
    <scope>NUCLEOTIDE SEQUENCE</scope>
    <source>
        <tissue evidence="1">Shoot tissue taken approximately 20 cm above the soil surface</tissue>
    </source>
</reference>
<organism evidence="1">
    <name type="scientific">Arundo donax</name>
    <name type="common">Giant reed</name>
    <name type="synonym">Donax arundinaceus</name>
    <dbReference type="NCBI Taxonomy" id="35708"/>
    <lineage>
        <taxon>Eukaryota</taxon>
        <taxon>Viridiplantae</taxon>
        <taxon>Streptophyta</taxon>
        <taxon>Embryophyta</taxon>
        <taxon>Tracheophyta</taxon>
        <taxon>Spermatophyta</taxon>
        <taxon>Magnoliopsida</taxon>
        <taxon>Liliopsida</taxon>
        <taxon>Poales</taxon>
        <taxon>Poaceae</taxon>
        <taxon>PACMAD clade</taxon>
        <taxon>Arundinoideae</taxon>
        <taxon>Arundineae</taxon>
        <taxon>Arundo</taxon>
    </lineage>
</organism>
<evidence type="ECO:0000313" key="1">
    <source>
        <dbReference type="EMBL" id="JAD31935.1"/>
    </source>
</evidence>
<accession>A0A0A8Z5B4</accession>
<dbReference type="EMBL" id="GBRH01265960">
    <property type="protein sequence ID" value="JAD31935.1"/>
    <property type="molecule type" value="Transcribed_RNA"/>
</dbReference>
<protein>
    <submittedName>
        <fullName evidence="1">Uncharacterized protein</fullName>
    </submittedName>
</protein>
<sequence length="24" mass="2768">MLAQLNLITETTFPFPYNRSLQVA</sequence>
<name>A0A0A8Z5B4_ARUDO</name>
<reference evidence="1" key="1">
    <citation type="submission" date="2014-09" db="EMBL/GenBank/DDBJ databases">
        <authorList>
            <person name="Magalhaes I.L.F."/>
            <person name="Oliveira U."/>
            <person name="Santos F.R."/>
            <person name="Vidigal T.H.D.A."/>
            <person name="Brescovit A.D."/>
            <person name="Santos A.J."/>
        </authorList>
    </citation>
    <scope>NUCLEOTIDE SEQUENCE</scope>
    <source>
        <tissue evidence="1">Shoot tissue taken approximately 20 cm above the soil surface</tissue>
    </source>
</reference>